<dbReference type="EMBL" id="JACIJI010000007">
    <property type="protein sequence ID" value="MBB5720002.1"/>
    <property type="molecule type" value="Genomic_DNA"/>
</dbReference>
<accession>A0A840Z2W2</accession>
<keyword evidence="2" id="KW-1185">Reference proteome</keyword>
<dbReference type="AlphaFoldDB" id="A0A840Z2W2"/>
<reference evidence="1 2" key="1">
    <citation type="submission" date="2020-08" db="EMBL/GenBank/DDBJ databases">
        <title>Genomic Encyclopedia of Type Strains, Phase IV (KMG-IV): sequencing the most valuable type-strain genomes for metagenomic binning, comparative biology and taxonomic classification.</title>
        <authorList>
            <person name="Goeker M."/>
        </authorList>
    </citation>
    <scope>NUCLEOTIDE SEQUENCE [LARGE SCALE GENOMIC DNA]</scope>
    <source>
        <strain evidence="1 2">DSM 27203</strain>
    </source>
</reference>
<sequence>MHRFGKSRAPVLSVDGLGPPPADIVALAASLAPFPPATNHYPGVRCIIRHQDRTVTAYVEALLEQAAPYIGGAFDIDSFDLKEASFSLVTTPAEALTAIQRAPHFDSIDPDLYAVLHYVRPNAGTAFYRQQATSIELVDQASLNRVVNSARTTPAPHGYINGNRGGYTCIGAVEGLEGRLVAYPARLLHSGRIPPGFIGSDDPARGRLTTNIFIRAHRS</sequence>
<name>A0A840Z2W2_9SPHN</name>
<protein>
    <submittedName>
        <fullName evidence="1">Uncharacterized protein</fullName>
    </submittedName>
</protein>
<gene>
    <name evidence="1" type="ORF">FHR23_002961</name>
</gene>
<dbReference type="RefSeq" id="WP_345575275.1">
    <property type="nucleotide sequence ID" value="NZ_BAABIF010000011.1"/>
</dbReference>
<evidence type="ECO:0000313" key="2">
    <source>
        <dbReference type="Proteomes" id="UP000554342"/>
    </source>
</evidence>
<proteinExistence type="predicted"/>
<dbReference type="Pfam" id="PF20043">
    <property type="entry name" value="DUF6445"/>
    <property type="match status" value="1"/>
</dbReference>
<dbReference type="Proteomes" id="UP000554342">
    <property type="component" value="Unassembled WGS sequence"/>
</dbReference>
<dbReference type="InterPro" id="IPR045617">
    <property type="entry name" value="DUF6445"/>
</dbReference>
<evidence type="ECO:0000313" key="1">
    <source>
        <dbReference type="EMBL" id="MBB5720002.1"/>
    </source>
</evidence>
<organism evidence="1 2">
    <name type="scientific">Stakelama sediminis</name>
    <dbReference type="NCBI Taxonomy" id="463200"/>
    <lineage>
        <taxon>Bacteria</taxon>
        <taxon>Pseudomonadati</taxon>
        <taxon>Pseudomonadota</taxon>
        <taxon>Alphaproteobacteria</taxon>
        <taxon>Sphingomonadales</taxon>
        <taxon>Sphingomonadaceae</taxon>
        <taxon>Stakelama</taxon>
    </lineage>
</organism>
<comment type="caution">
    <text evidence="1">The sequence shown here is derived from an EMBL/GenBank/DDBJ whole genome shotgun (WGS) entry which is preliminary data.</text>
</comment>